<organism evidence="1 2">
    <name type="scientific">Caerostris extrusa</name>
    <name type="common">Bark spider</name>
    <name type="synonym">Caerostris bankana</name>
    <dbReference type="NCBI Taxonomy" id="172846"/>
    <lineage>
        <taxon>Eukaryota</taxon>
        <taxon>Metazoa</taxon>
        <taxon>Ecdysozoa</taxon>
        <taxon>Arthropoda</taxon>
        <taxon>Chelicerata</taxon>
        <taxon>Arachnida</taxon>
        <taxon>Araneae</taxon>
        <taxon>Araneomorphae</taxon>
        <taxon>Entelegynae</taxon>
        <taxon>Araneoidea</taxon>
        <taxon>Araneidae</taxon>
        <taxon>Caerostris</taxon>
    </lineage>
</organism>
<protein>
    <submittedName>
        <fullName evidence="1">Uncharacterized protein</fullName>
    </submittedName>
</protein>
<dbReference type="AlphaFoldDB" id="A0AAV4Y5X1"/>
<gene>
    <name evidence="1" type="ORF">CEXT_182001</name>
</gene>
<dbReference type="Proteomes" id="UP001054945">
    <property type="component" value="Unassembled WGS sequence"/>
</dbReference>
<keyword evidence="2" id="KW-1185">Reference proteome</keyword>
<sequence length="82" mass="9450">MVLEGDEFPSEDLLVAGKCRENKLFYSSKDEIILENFAQNNPRVYPPLVNVQTSFLAGNSYWFILVGMWQAKHLTARLLQED</sequence>
<comment type="caution">
    <text evidence="1">The sequence shown here is derived from an EMBL/GenBank/DDBJ whole genome shotgun (WGS) entry which is preliminary data.</text>
</comment>
<evidence type="ECO:0000313" key="2">
    <source>
        <dbReference type="Proteomes" id="UP001054945"/>
    </source>
</evidence>
<name>A0AAV4Y5X1_CAEEX</name>
<dbReference type="EMBL" id="BPLR01001318">
    <property type="protein sequence ID" value="GIZ01552.1"/>
    <property type="molecule type" value="Genomic_DNA"/>
</dbReference>
<evidence type="ECO:0000313" key="1">
    <source>
        <dbReference type="EMBL" id="GIZ01552.1"/>
    </source>
</evidence>
<proteinExistence type="predicted"/>
<accession>A0AAV4Y5X1</accession>
<reference evidence="1 2" key="1">
    <citation type="submission" date="2021-06" db="EMBL/GenBank/DDBJ databases">
        <title>Caerostris extrusa draft genome.</title>
        <authorList>
            <person name="Kono N."/>
            <person name="Arakawa K."/>
        </authorList>
    </citation>
    <scope>NUCLEOTIDE SEQUENCE [LARGE SCALE GENOMIC DNA]</scope>
</reference>